<evidence type="ECO:0000313" key="2">
    <source>
        <dbReference type="EMBL" id="MED6236107.1"/>
    </source>
</evidence>
<evidence type="ECO:0000256" key="1">
    <source>
        <dbReference type="SAM" id="MobiDB-lite"/>
    </source>
</evidence>
<evidence type="ECO:0000313" key="3">
    <source>
        <dbReference type="Proteomes" id="UP001345963"/>
    </source>
</evidence>
<feature type="compositionally biased region" description="Low complexity" evidence="1">
    <location>
        <begin position="56"/>
        <end position="70"/>
    </location>
</feature>
<reference evidence="2 3" key="1">
    <citation type="submission" date="2021-07" db="EMBL/GenBank/DDBJ databases">
        <authorList>
            <person name="Palmer J.M."/>
        </authorList>
    </citation>
    <scope>NUCLEOTIDE SEQUENCE [LARGE SCALE GENOMIC DNA]</scope>
    <source>
        <strain evidence="2 3">AT_MEX2019</strain>
        <tissue evidence="2">Muscle</tissue>
    </source>
</reference>
<dbReference type="Proteomes" id="UP001345963">
    <property type="component" value="Unassembled WGS sequence"/>
</dbReference>
<organism evidence="2 3">
    <name type="scientific">Ataeniobius toweri</name>
    <dbReference type="NCBI Taxonomy" id="208326"/>
    <lineage>
        <taxon>Eukaryota</taxon>
        <taxon>Metazoa</taxon>
        <taxon>Chordata</taxon>
        <taxon>Craniata</taxon>
        <taxon>Vertebrata</taxon>
        <taxon>Euteleostomi</taxon>
        <taxon>Actinopterygii</taxon>
        <taxon>Neopterygii</taxon>
        <taxon>Teleostei</taxon>
        <taxon>Neoteleostei</taxon>
        <taxon>Acanthomorphata</taxon>
        <taxon>Ovalentaria</taxon>
        <taxon>Atherinomorphae</taxon>
        <taxon>Cyprinodontiformes</taxon>
        <taxon>Goodeidae</taxon>
        <taxon>Ataeniobius</taxon>
    </lineage>
</organism>
<dbReference type="EMBL" id="JAHUTI010011332">
    <property type="protein sequence ID" value="MED6236107.1"/>
    <property type="molecule type" value="Genomic_DNA"/>
</dbReference>
<accession>A0ABU7ADA9</accession>
<comment type="caution">
    <text evidence="2">The sequence shown here is derived from an EMBL/GenBank/DDBJ whole genome shotgun (WGS) entry which is preliminary data.</text>
</comment>
<sequence length="99" mass="10957">MNLYLTFAADVLEIQECLDLCFVCLFPSRCECIFGSCLPFLAWLDGPGAAGVESPSGRQRGRGTSQTGCGQRGHQVITWRETMLAEVCTGNFRNMHYCL</sequence>
<feature type="region of interest" description="Disordered" evidence="1">
    <location>
        <begin position="50"/>
        <end position="70"/>
    </location>
</feature>
<protein>
    <submittedName>
        <fullName evidence="2">Uncharacterized protein</fullName>
    </submittedName>
</protein>
<keyword evidence="3" id="KW-1185">Reference proteome</keyword>
<gene>
    <name evidence="2" type="ORF">ATANTOWER_004547</name>
</gene>
<name>A0ABU7ADA9_9TELE</name>
<proteinExistence type="predicted"/>